<organism evidence="2 3">
    <name type="scientific">Stenomitos frigidus AS-A4</name>
    <dbReference type="NCBI Taxonomy" id="2933935"/>
    <lineage>
        <taxon>Bacteria</taxon>
        <taxon>Bacillati</taxon>
        <taxon>Cyanobacteriota</taxon>
        <taxon>Cyanophyceae</taxon>
        <taxon>Leptolyngbyales</taxon>
        <taxon>Leptolyngbyaceae</taxon>
        <taxon>Stenomitos</taxon>
    </lineage>
</organism>
<dbReference type="EMBL" id="JAMPLM010000012">
    <property type="protein sequence ID" value="MEP1059673.1"/>
    <property type="molecule type" value="Genomic_DNA"/>
</dbReference>
<evidence type="ECO:0000259" key="1">
    <source>
        <dbReference type="PROSITE" id="PS50035"/>
    </source>
</evidence>
<dbReference type="PROSITE" id="PS50035">
    <property type="entry name" value="PLD"/>
    <property type="match status" value="1"/>
</dbReference>
<accession>A0ABV0KKA5</accession>
<proteinExistence type="predicted"/>
<dbReference type="InterPro" id="IPR025202">
    <property type="entry name" value="PLD-like_dom"/>
</dbReference>
<comment type="caution">
    <text evidence="2">The sequence shown here is derived from an EMBL/GenBank/DDBJ whole genome shotgun (WGS) entry which is preliminary data.</text>
</comment>
<reference evidence="2 3" key="1">
    <citation type="submission" date="2022-04" db="EMBL/GenBank/DDBJ databases">
        <title>Positive selection, recombination, and allopatry shape intraspecific diversity of widespread and dominant cyanobacteria.</title>
        <authorList>
            <person name="Wei J."/>
            <person name="Shu W."/>
            <person name="Hu C."/>
        </authorList>
    </citation>
    <scope>NUCLEOTIDE SEQUENCE [LARGE SCALE GENOMIC DNA]</scope>
    <source>
        <strain evidence="2 3">AS-A4</strain>
    </source>
</reference>
<feature type="domain" description="PLD phosphodiesterase" evidence="1">
    <location>
        <begin position="147"/>
        <end position="178"/>
    </location>
</feature>
<sequence>MSDISCAIPLLPPAISTTGGVEPRSHCCQVASLDWAANACTKGFTTQRNNVNFSPRRSLAALEWCADHMEVTHTAVFLTAAFGVNDLLATVLSADKDYLRYVLLKKEGGNIETLRRDPDTRIAVGAVKKGDTFDRFLQEKTTNLNTHVRYIHTKYMLIDPLSDDPLVITGSANFSDASTKNNDENMLVIRGDRRVANIYLGEFMRLFNHYYSRYVTTMQAIEQPKEAKAVYLKPDDSWLTGYYEPGSPKQKERLYFVS</sequence>
<dbReference type="Gene3D" id="3.30.870.10">
    <property type="entry name" value="Endonuclease Chain A"/>
    <property type="match status" value="1"/>
</dbReference>
<dbReference type="SUPFAM" id="SSF56024">
    <property type="entry name" value="Phospholipase D/nuclease"/>
    <property type="match status" value="1"/>
</dbReference>
<dbReference type="Proteomes" id="UP001476950">
    <property type="component" value="Unassembled WGS sequence"/>
</dbReference>
<evidence type="ECO:0000313" key="2">
    <source>
        <dbReference type="EMBL" id="MEP1059673.1"/>
    </source>
</evidence>
<dbReference type="InterPro" id="IPR001736">
    <property type="entry name" value="PLipase_D/transphosphatidylase"/>
</dbReference>
<evidence type="ECO:0000313" key="3">
    <source>
        <dbReference type="Proteomes" id="UP001476950"/>
    </source>
</evidence>
<protein>
    <submittedName>
        <fullName evidence="2">Phospholipase D-like domain-containing protein</fullName>
    </submittedName>
</protein>
<dbReference type="RefSeq" id="WP_190452115.1">
    <property type="nucleotide sequence ID" value="NZ_JAMPLM010000012.1"/>
</dbReference>
<keyword evidence="3" id="KW-1185">Reference proteome</keyword>
<name>A0ABV0KKA5_9CYAN</name>
<dbReference type="Pfam" id="PF13091">
    <property type="entry name" value="PLDc_2"/>
    <property type="match status" value="1"/>
</dbReference>
<gene>
    <name evidence="2" type="ORF">NDI38_14610</name>
</gene>